<protein>
    <submittedName>
        <fullName evidence="1">Uncharacterized protein</fullName>
    </submittedName>
</protein>
<dbReference type="OMA" id="IRFYFYS"/>
<accession>D3KH09</accession>
<evidence type="ECO:0000313" key="2">
    <source>
        <dbReference type="Proteomes" id="UP000001548"/>
    </source>
</evidence>
<dbReference type="Proteomes" id="UP000001548">
    <property type="component" value="Unassembled WGS sequence"/>
</dbReference>
<reference evidence="1 2" key="1">
    <citation type="journal article" date="2007" name="Science">
        <title>Genomic minimalism in the early diverging intestinal parasite Giardia lamblia.</title>
        <authorList>
            <person name="Morrison H.G."/>
            <person name="McArthur A.G."/>
            <person name="Gillin F.D."/>
            <person name="Aley S.B."/>
            <person name="Adam R.D."/>
            <person name="Olsen G.J."/>
            <person name="Best A.A."/>
            <person name="Cande W.Z."/>
            <person name="Chen F."/>
            <person name="Cipriano M.J."/>
            <person name="Davids B.J."/>
            <person name="Dawson S.C."/>
            <person name="Elmendorf H.G."/>
            <person name="Hehl A.B."/>
            <person name="Holder M.E."/>
            <person name="Huse S.M."/>
            <person name="Kim U.U."/>
            <person name="Lasek-Nesselquist E."/>
            <person name="Manning G."/>
            <person name="Nigam A."/>
            <person name="Nixon J.E."/>
            <person name="Palm D."/>
            <person name="Passamaneck N.E."/>
            <person name="Prabhu A."/>
            <person name="Reich C.I."/>
            <person name="Reiner D.S."/>
            <person name="Samuelson J."/>
            <person name="Svard S.G."/>
            <person name="Sogin M.L."/>
        </authorList>
    </citation>
    <scope>NUCLEOTIDE SEQUENCE [LARGE SCALE GENOMIC DNA]</scope>
    <source>
        <strain evidence="1 2">WB C6</strain>
    </source>
</reference>
<name>D3KH09_GIAIC</name>
<dbReference type="VEuPathDB" id="GiardiaDB:GL50803_15454"/>
<proteinExistence type="predicted"/>
<gene>
    <name evidence="1" type="ORF">GL50803_0015454</name>
</gene>
<sequence>MSSSVAADTFAMLASGTLSSSVSSLLTKISSHVKDISLSSVLQHLQKGFPQILDLSAAKSDMSEKKVPAPGSPLPKILGTPSKRSAAISSQRAELGEAEQDHLTNAMLASFFTLYKYPASPEVTAIKRALSTMDTLAFLTKASADSCSVFLLAQVIHLVLMDVIAIYTTKAATVSSENNHHNKLQLDTEYEAIERGIVSSLRSFSSKNNHDEIVIVLLNALLRLQLLTSNYLSAYRSILNYRVIVFSISHPQLIRFYFYSSLTVAIIGQHARALKLISNANQLFADYSPTMSMKTQLSVDLAAFTTLFKTLTCTDSSAPQSSANDCCEAMLCKVSFPDIYRVLLFKRMARIKTQLAYIAKIFKRISLSEVCRRINASEGEAKDYLISGAMEKAFNVRFDEDEDGNCIVTIIQRQEQLLSSKANFRTEALQLVDRLSFIRSSLTQQDVLLSRHDEKRDQDNNTETYLDMLDLMDAGFSDTD</sequence>
<keyword evidence="2" id="KW-1185">Reference proteome</keyword>
<dbReference type="HOGENOM" id="CLU_569181_0_0_1"/>
<organism evidence="1 2">
    <name type="scientific">Giardia intestinalis (strain ATCC 50803 / WB clone C6)</name>
    <name type="common">Giardia lamblia</name>
    <dbReference type="NCBI Taxonomy" id="184922"/>
    <lineage>
        <taxon>Eukaryota</taxon>
        <taxon>Metamonada</taxon>
        <taxon>Diplomonadida</taxon>
        <taxon>Hexamitidae</taxon>
        <taxon>Giardiinae</taxon>
        <taxon>Giardia</taxon>
    </lineage>
</organism>
<dbReference type="EMBL" id="AACB03000002">
    <property type="protein sequence ID" value="KAE8304242.1"/>
    <property type="molecule type" value="Genomic_DNA"/>
</dbReference>
<dbReference type="AlphaFoldDB" id="D3KH09"/>
<comment type="caution">
    <text evidence="1">The sequence shown here is derived from an EMBL/GenBank/DDBJ whole genome shotgun (WGS) entry which is preliminary data.</text>
</comment>
<evidence type="ECO:0000313" key="1">
    <source>
        <dbReference type="EMBL" id="KAE8304242.1"/>
    </source>
</evidence>